<gene>
    <name evidence="2" type="ORF">E1283_23925</name>
</gene>
<reference evidence="2 3" key="1">
    <citation type="submission" date="2019-03" db="EMBL/GenBank/DDBJ databases">
        <title>Draft genome sequences of novel Actinobacteria.</title>
        <authorList>
            <person name="Sahin N."/>
            <person name="Ay H."/>
            <person name="Saygin H."/>
        </authorList>
    </citation>
    <scope>NUCLEOTIDE SEQUENCE [LARGE SCALE GENOMIC DNA]</scope>
    <source>
        <strain evidence="2 3">DSM 41900</strain>
    </source>
</reference>
<dbReference type="SUPFAM" id="SSF47413">
    <property type="entry name" value="lambda repressor-like DNA-binding domains"/>
    <property type="match status" value="1"/>
</dbReference>
<comment type="caution">
    <text evidence="2">The sequence shown here is derived from an EMBL/GenBank/DDBJ whole genome shotgun (WGS) entry which is preliminary data.</text>
</comment>
<protein>
    <submittedName>
        <fullName evidence="2">XRE family transcriptional regulator</fullName>
    </submittedName>
</protein>
<dbReference type="Proteomes" id="UP000295345">
    <property type="component" value="Unassembled WGS sequence"/>
</dbReference>
<name>A0A4V2Y232_9ACTN</name>
<evidence type="ECO:0000313" key="3">
    <source>
        <dbReference type="Proteomes" id="UP000295345"/>
    </source>
</evidence>
<organism evidence="2 3">
    <name type="scientific">Streptomyces hainanensis</name>
    <dbReference type="NCBI Taxonomy" id="402648"/>
    <lineage>
        <taxon>Bacteria</taxon>
        <taxon>Bacillati</taxon>
        <taxon>Actinomycetota</taxon>
        <taxon>Actinomycetes</taxon>
        <taxon>Kitasatosporales</taxon>
        <taxon>Streptomycetaceae</taxon>
        <taxon>Streptomyces</taxon>
    </lineage>
</organism>
<dbReference type="InterPro" id="IPR010982">
    <property type="entry name" value="Lambda_DNA-bd_dom_sf"/>
</dbReference>
<sequence length="290" mass="32740">MAARRGPTIPRRQLGGELRRLRENSGLIVLEAAQRVGISETKLSKVERGLAGLPKISDLEALLELYGVTNEEDVEFLLDTHRQSLGRGWWTPYRSFMPSGMATYIGLESEARGIRAWQPNVVLGLLQTERYARALFEAAKPVDEHTTEFVERNVRLRMERKDAILRETNPIELWCVLDEAALQRRQGSVEVMVEQYEEVARLTQFDNVTVQILPLASTANRPTNSFSMLDFEPSLPPAVVVDGPSGTVSVVERDHEIWTHARRIDNLRAAALAPDETPRFLEDLTRKIAS</sequence>
<dbReference type="Gene3D" id="1.10.260.40">
    <property type="entry name" value="lambda repressor-like DNA-binding domains"/>
    <property type="match status" value="1"/>
</dbReference>
<evidence type="ECO:0000313" key="2">
    <source>
        <dbReference type="EMBL" id="TDC71085.1"/>
    </source>
</evidence>
<dbReference type="InterPro" id="IPR001387">
    <property type="entry name" value="Cro/C1-type_HTH"/>
</dbReference>
<dbReference type="Pfam" id="PF19054">
    <property type="entry name" value="DUF5753"/>
    <property type="match status" value="1"/>
</dbReference>
<evidence type="ECO:0000259" key="1">
    <source>
        <dbReference type="PROSITE" id="PS50943"/>
    </source>
</evidence>
<feature type="domain" description="HTH cro/C1-type" evidence="1">
    <location>
        <begin position="18"/>
        <end position="77"/>
    </location>
</feature>
<dbReference type="OrthoDB" id="4025114at2"/>
<dbReference type="PROSITE" id="PS50943">
    <property type="entry name" value="HTH_CROC1"/>
    <property type="match status" value="1"/>
</dbReference>
<accession>A0A4V2Y232</accession>
<dbReference type="GO" id="GO:0003677">
    <property type="term" value="F:DNA binding"/>
    <property type="evidence" value="ECO:0007669"/>
    <property type="project" value="InterPro"/>
</dbReference>
<dbReference type="InterPro" id="IPR043917">
    <property type="entry name" value="DUF5753"/>
</dbReference>
<dbReference type="RefSeq" id="WP_132820198.1">
    <property type="nucleotide sequence ID" value="NZ_SMKI01000289.1"/>
</dbReference>
<keyword evidence="3" id="KW-1185">Reference proteome</keyword>
<dbReference type="Pfam" id="PF13560">
    <property type="entry name" value="HTH_31"/>
    <property type="match status" value="1"/>
</dbReference>
<dbReference type="CDD" id="cd00093">
    <property type="entry name" value="HTH_XRE"/>
    <property type="match status" value="1"/>
</dbReference>
<dbReference type="AlphaFoldDB" id="A0A4V2Y232"/>
<dbReference type="EMBL" id="SMKI01000289">
    <property type="protein sequence ID" value="TDC71085.1"/>
    <property type="molecule type" value="Genomic_DNA"/>
</dbReference>
<proteinExistence type="predicted"/>
<dbReference type="SMART" id="SM00530">
    <property type="entry name" value="HTH_XRE"/>
    <property type="match status" value="1"/>
</dbReference>